<accession>A0A077AVN9</accession>
<dbReference type="AlphaFoldDB" id="A0A077AVN9"/>
<dbReference type="OrthoDB" id="8443793at2"/>
<evidence type="ECO:0008006" key="3">
    <source>
        <dbReference type="Google" id="ProtNLM"/>
    </source>
</evidence>
<sequence>MTPEFSRVFNLDKIGQLAYKYEIKATPEELEQLSKRFNLISIKTFQVSFDITKARKRGEYEVHAYVVAEVVQACIVTLQEVPDQLQFEYKLNLVEGDEDRFHDDLDWHAEAEKEYDLEFFQNNEVDFGEITSQYLSLELNPYPRADVTVEEVDLPKDYGKTNPFTVLDILKSRSSKS</sequence>
<dbReference type="HOGENOM" id="CLU_088841_2_1_5"/>
<dbReference type="InterPro" id="IPR003772">
    <property type="entry name" value="YceD"/>
</dbReference>
<protein>
    <recommendedName>
        <fullName evidence="3">DUF177 domain-containing protein</fullName>
    </recommendedName>
</protein>
<reference evidence="1 2" key="1">
    <citation type="submission" date="2014-07" db="EMBL/GenBank/DDBJ databases">
        <title>Comparative genomic insights into amoeba endosymbionts belonging to the families of Holosporaceae and Candidatus Midichloriaceae within Rickettsiales.</title>
        <authorList>
            <person name="Wang Z."/>
            <person name="Wu M."/>
        </authorList>
    </citation>
    <scope>NUCLEOTIDE SEQUENCE [LARGE SCALE GENOMIC DNA]</scope>
    <source>
        <strain evidence="1">PRA3</strain>
    </source>
</reference>
<dbReference type="Pfam" id="PF02620">
    <property type="entry name" value="YceD"/>
    <property type="match status" value="1"/>
</dbReference>
<dbReference type="STRING" id="91604.ID47_06370"/>
<proteinExistence type="predicted"/>
<evidence type="ECO:0000313" key="1">
    <source>
        <dbReference type="EMBL" id="AIK96446.1"/>
    </source>
</evidence>
<evidence type="ECO:0000313" key="2">
    <source>
        <dbReference type="Proteomes" id="UP000028926"/>
    </source>
</evidence>
<keyword evidence="2" id="KW-1185">Reference proteome</keyword>
<dbReference type="eggNOG" id="COG1399">
    <property type="taxonomic scope" value="Bacteria"/>
</dbReference>
<dbReference type="Proteomes" id="UP000028926">
    <property type="component" value="Chromosome"/>
</dbReference>
<gene>
    <name evidence="1" type="ORF">ID47_06370</name>
</gene>
<name>A0A077AVN9_9PROT</name>
<dbReference type="KEGG" id="paca:ID47_06370"/>
<dbReference type="EMBL" id="CP008941">
    <property type="protein sequence ID" value="AIK96446.1"/>
    <property type="molecule type" value="Genomic_DNA"/>
</dbReference>
<organism evidence="1 2">
    <name type="scientific">Candidatus Odyssella acanthamoebae</name>
    <dbReference type="NCBI Taxonomy" id="91604"/>
    <lineage>
        <taxon>Bacteria</taxon>
        <taxon>Pseudomonadati</taxon>
        <taxon>Pseudomonadota</taxon>
        <taxon>Alphaproteobacteria</taxon>
        <taxon>Holosporales</taxon>
        <taxon>Candidatus Paracaedibacteraceae</taxon>
        <taxon>Candidatus Odyssella</taxon>
    </lineage>
</organism>
<dbReference type="RefSeq" id="WP_038464868.1">
    <property type="nucleotide sequence ID" value="NZ_CP008941.1"/>
</dbReference>